<evidence type="ECO:0000313" key="1">
    <source>
        <dbReference type="EMBL" id="HGQ18161.1"/>
    </source>
</evidence>
<organism evidence="1">
    <name type="scientific">Ignisphaera aggregans</name>
    <dbReference type="NCBI Taxonomy" id="334771"/>
    <lineage>
        <taxon>Archaea</taxon>
        <taxon>Thermoproteota</taxon>
        <taxon>Thermoprotei</taxon>
        <taxon>Desulfurococcales</taxon>
        <taxon>Desulfurococcaceae</taxon>
        <taxon>Ignisphaera</taxon>
    </lineage>
</organism>
<dbReference type="EMBL" id="DTBZ01000081">
    <property type="protein sequence ID" value="HGQ18161.1"/>
    <property type="molecule type" value="Genomic_DNA"/>
</dbReference>
<comment type="caution">
    <text evidence="1">The sequence shown here is derived from an EMBL/GenBank/DDBJ whole genome shotgun (WGS) entry which is preliminary data.</text>
</comment>
<dbReference type="AlphaFoldDB" id="A0A7J3JQC5"/>
<protein>
    <submittedName>
        <fullName evidence="1">Uncharacterized protein</fullName>
    </submittedName>
</protein>
<proteinExistence type="predicted"/>
<reference evidence="1" key="1">
    <citation type="journal article" date="2020" name="mSystems">
        <title>Genome- and Community-Level Interaction Insights into Carbon Utilization and Element Cycling Functions of Hydrothermarchaeota in Hydrothermal Sediment.</title>
        <authorList>
            <person name="Zhou Z."/>
            <person name="Liu Y."/>
            <person name="Xu W."/>
            <person name="Pan J."/>
            <person name="Luo Z.H."/>
            <person name="Li M."/>
        </authorList>
    </citation>
    <scope>NUCLEOTIDE SEQUENCE [LARGE SCALE GENOMIC DNA]</scope>
    <source>
        <strain evidence="1">SpSt-657</strain>
    </source>
</reference>
<sequence length="88" mass="10468">MSMERFTVWKTRTMVRLVNLRKQYEKDAKISSYIDSVISKLHYAKARDVSRIVFDLHLLSKEVPEVLELIPSEEDVKQWLTKEQEQEG</sequence>
<accession>A0A7J3JQC5</accession>
<gene>
    <name evidence="1" type="ORF">ENU30_04210</name>
</gene>
<name>A0A7J3JQC5_9CREN</name>